<dbReference type="Proteomes" id="UP001646157">
    <property type="component" value="Unassembled WGS sequence"/>
</dbReference>
<keyword evidence="3" id="KW-1185">Reference proteome</keyword>
<evidence type="ECO:0000313" key="3">
    <source>
        <dbReference type="Proteomes" id="UP001646157"/>
    </source>
</evidence>
<dbReference type="InterPro" id="IPR002611">
    <property type="entry name" value="IstB_ATP-bd"/>
</dbReference>
<organism evidence="2 3">
    <name type="scientific">Rossellomorea pakistanensis</name>
    <dbReference type="NCBI Taxonomy" id="992288"/>
    <lineage>
        <taxon>Bacteria</taxon>
        <taxon>Bacillati</taxon>
        <taxon>Bacillota</taxon>
        <taxon>Bacilli</taxon>
        <taxon>Bacillales</taxon>
        <taxon>Bacillaceae</taxon>
        <taxon>Rossellomorea</taxon>
    </lineage>
</organism>
<gene>
    <name evidence="2" type="ORF">JOC86_002358</name>
</gene>
<dbReference type="SUPFAM" id="SSF52540">
    <property type="entry name" value="P-loop containing nucleoside triphosphate hydrolases"/>
    <property type="match status" value="1"/>
</dbReference>
<protein>
    <submittedName>
        <fullName evidence="2">DNA replication protein DnaC</fullName>
    </submittedName>
</protein>
<dbReference type="EMBL" id="JAFBDZ010000002">
    <property type="protein sequence ID" value="MBM7585816.1"/>
    <property type="molecule type" value="Genomic_DNA"/>
</dbReference>
<evidence type="ECO:0000313" key="2">
    <source>
        <dbReference type="EMBL" id="MBM7585816.1"/>
    </source>
</evidence>
<dbReference type="PANTHER" id="PTHR30050">
    <property type="entry name" value="CHROMOSOMAL REPLICATION INITIATOR PROTEIN DNAA"/>
    <property type="match status" value="1"/>
</dbReference>
<name>A0ABS2ND91_9BACI</name>
<feature type="domain" description="AAA+ ATPase" evidence="1">
    <location>
        <begin position="138"/>
        <end position="273"/>
    </location>
</feature>
<comment type="caution">
    <text evidence="2">The sequence shown here is derived from an EMBL/GenBank/DDBJ whole genome shotgun (WGS) entry which is preliminary data.</text>
</comment>
<evidence type="ECO:0000259" key="1">
    <source>
        <dbReference type="SMART" id="SM00382"/>
    </source>
</evidence>
<reference evidence="2 3" key="1">
    <citation type="submission" date="2021-01" db="EMBL/GenBank/DDBJ databases">
        <title>Genomic Encyclopedia of Type Strains, Phase IV (KMG-IV): sequencing the most valuable type-strain genomes for metagenomic binning, comparative biology and taxonomic classification.</title>
        <authorList>
            <person name="Goeker M."/>
        </authorList>
    </citation>
    <scope>NUCLEOTIDE SEQUENCE [LARGE SCALE GENOMIC DNA]</scope>
    <source>
        <strain evidence="2 3">DSM 24834</strain>
    </source>
</reference>
<dbReference type="CDD" id="cd00009">
    <property type="entry name" value="AAA"/>
    <property type="match status" value="1"/>
</dbReference>
<dbReference type="SMART" id="SM00382">
    <property type="entry name" value="AAA"/>
    <property type="match status" value="1"/>
</dbReference>
<dbReference type="InterPro" id="IPR027417">
    <property type="entry name" value="P-loop_NTPase"/>
</dbReference>
<sequence length="287" mass="33170">MERRFTSIAQVMDDLQKKAMMTPSQAVKSDGSENKNQYDCQKCKDKGFILTNLPDFDDDGEQRTWPNGTPKFLETLLDCECSKKRQSSHLMKFSEITDDFKKMTFTNFSLEGKHEMIHGAYQCAVNYFKDFDQINSSRHNSISLLGQPGTGKTHLLTALANNLIYKKQISVLYFPFVEGFNDLKDDFNLLEEKLTKMKRVQILFIDDLFKGRETPTQFQLEQTFGVINYRYLNHKPIMISSEKTVDELCDIDEALGTRIYQMSRDYTVVLKGDRKILNHRLAGMASV</sequence>
<proteinExistence type="predicted"/>
<dbReference type="Pfam" id="PF01695">
    <property type="entry name" value="IstB_IS21"/>
    <property type="match status" value="1"/>
</dbReference>
<dbReference type="Gene3D" id="3.40.50.300">
    <property type="entry name" value="P-loop containing nucleotide triphosphate hydrolases"/>
    <property type="match status" value="1"/>
</dbReference>
<dbReference type="InterPro" id="IPR003593">
    <property type="entry name" value="AAA+_ATPase"/>
</dbReference>
<accession>A0ABS2ND91</accession>
<dbReference type="PANTHER" id="PTHR30050:SF10">
    <property type="entry name" value="PHAGE-LIKE ELEMENT PBSX PROTEIN XKDC"/>
    <property type="match status" value="1"/>
</dbReference>
<dbReference type="NCBIfam" id="NF005378">
    <property type="entry name" value="PRK06921.1"/>
    <property type="match status" value="1"/>
</dbReference>